<sequence length="246" mass="27493">MMKVYILSDLHVEFADFDPPQFNEAEVDLVVLAGDIHKLDRGVKWANEAFTQKVLYVLGNHEFYAGHFDRTIEKARAAAAEHVHVLENQSYVANGVRFLGTSGWTDFSATGDVAAAMSVARAEMTDFRAIRADQNFRRLRPDDVATRNREAREWLASQLTTPFAGRTVVITHHAPIIEVSGSEHSGHLTAAYCNSWHSLVGKADAWIFGHTHCSIDVELSGCRLISNQRGYPSEDCGFDIRKVVEF</sequence>
<dbReference type="Gene3D" id="3.60.21.10">
    <property type="match status" value="1"/>
</dbReference>
<dbReference type="Pfam" id="PF00149">
    <property type="entry name" value="Metallophos"/>
    <property type="match status" value="1"/>
</dbReference>
<dbReference type="SUPFAM" id="SSF56300">
    <property type="entry name" value="Metallo-dependent phosphatases"/>
    <property type="match status" value="1"/>
</dbReference>
<evidence type="ECO:0000313" key="3">
    <source>
        <dbReference type="Proteomes" id="UP000278587"/>
    </source>
</evidence>
<dbReference type="PANTHER" id="PTHR37844:SF2">
    <property type="entry name" value="SER_THR PROTEIN PHOSPHATASE SUPERFAMILY (AFU_ORTHOLOGUE AFUA_1G14840)"/>
    <property type="match status" value="1"/>
</dbReference>
<reference evidence="2 3" key="1">
    <citation type="submission" date="2018-08" db="EMBL/GenBank/DDBJ databases">
        <title>Recombination of ecologically and evolutionarily significant loci maintains genetic cohesion in the Pseudomonas syringae species complex.</title>
        <authorList>
            <person name="Dillon M."/>
            <person name="Thakur S."/>
            <person name="Almeida R.N.D."/>
            <person name="Weir B.S."/>
            <person name="Guttman D.S."/>
        </authorList>
    </citation>
    <scope>NUCLEOTIDE SEQUENCE [LARGE SCALE GENOMIC DNA]</scope>
    <source>
        <strain evidence="2 3">ICMP 4086</strain>
    </source>
</reference>
<dbReference type="PANTHER" id="PTHR37844">
    <property type="entry name" value="SER/THR PROTEIN PHOSPHATASE SUPERFAMILY (AFU_ORTHOLOGUE AFUA_1G14840)"/>
    <property type="match status" value="1"/>
</dbReference>
<organism evidence="2 3">
    <name type="scientific">Pseudomonas caricapapayae</name>
    <dbReference type="NCBI Taxonomy" id="46678"/>
    <lineage>
        <taxon>Bacteria</taxon>
        <taxon>Pseudomonadati</taxon>
        <taxon>Pseudomonadota</taxon>
        <taxon>Gammaproteobacteria</taxon>
        <taxon>Pseudomonadales</taxon>
        <taxon>Pseudomonadaceae</taxon>
        <taxon>Pseudomonas</taxon>
    </lineage>
</organism>
<dbReference type="GO" id="GO:0016787">
    <property type="term" value="F:hydrolase activity"/>
    <property type="evidence" value="ECO:0007669"/>
    <property type="project" value="InterPro"/>
</dbReference>
<gene>
    <name evidence="2" type="ORF">ALQ84_02167</name>
</gene>
<dbReference type="InterPro" id="IPR029052">
    <property type="entry name" value="Metallo-depent_PP-like"/>
</dbReference>
<evidence type="ECO:0000313" key="2">
    <source>
        <dbReference type="EMBL" id="RMM04594.1"/>
    </source>
</evidence>
<dbReference type="EMBL" id="RBOC01000179">
    <property type="protein sequence ID" value="RMM04594.1"/>
    <property type="molecule type" value="Genomic_DNA"/>
</dbReference>
<dbReference type="AlphaFoldDB" id="A0A0P9MCA7"/>
<name>A0A0P9MCA7_9PSED</name>
<comment type="caution">
    <text evidence="2">The sequence shown here is derived from an EMBL/GenBank/DDBJ whole genome shotgun (WGS) entry which is preliminary data.</text>
</comment>
<protein>
    <submittedName>
        <fullName evidence="2">Calcineurin-like metallophosphoesterase</fullName>
    </submittedName>
</protein>
<dbReference type="Proteomes" id="UP000278587">
    <property type="component" value="Unassembled WGS sequence"/>
</dbReference>
<proteinExistence type="predicted"/>
<accession>A0A0P9MCA7</accession>
<dbReference type="InterPro" id="IPR004843">
    <property type="entry name" value="Calcineurin-like_PHP"/>
</dbReference>
<evidence type="ECO:0000259" key="1">
    <source>
        <dbReference type="Pfam" id="PF00149"/>
    </source>
</evidence>
<feature type="domain" description="Calcineurin-like phosphoesterase" evidence="1">
    <location>
        <begin position="2"/>
        <end position="213"/>
    </location>
</feature>